<dbReference type="PROSITE" id="PS50928">
    <property type="entry name" value="ABC_TM1"/>
    <property type="match status" value="1"/>
</dbReference>
<feature type="transmembrane region" description="Helical" evidence="7">
    <location>
        <begin position="104"/>
        <end position="125"/>
    </location>
</feature>
<evidence type="ECO:0000313" key="10">
    <source>
        <dbReference type="Proteomes" id="UP001596989"/>
    </source>
</evidence>
<keyword evidence="5 7" id="KW-1133">Transmembrane helix</keyword>
<dbReference type="CDD" id="cd06261">
    <property type="entry name" value="TM_PBP2"/>
    <property type="match status" value="1"/>
</dbReference>
<evidence type="ECO:0000256" key="7">
    <source>
        <dbReference type="RuleBase" id="RU363032"/>
    </source>
</evidence>
<dbReference type="PANTHER" id="PTHR43227">
    <property type="entry name" value="BLL4140 PROTEIN"/>
    <property type="match status" value="1"/>
</dbReference>
<feature type="transmembrane region" description="Helical" evidence="7">
    <location>
        <begin position="54"/>
        <end position="83"/>
    </location>
</feature>
<dbReference type="Proteomes" id="UP001596989">
    <property type="component" value="Unassembled WGS sequence"/>
</dbReference>
<evidence type="ECO:0000256" key="2">
    <source>
        <dbReference type="ARBA" id="ARBA00022448"/>
    </source>
</evidence>
<dbReference type="RefSeq" id="WP_377566241.1">
    <property type="nucleotide sequence ID" value="NZ_JBHTJZ010000029.1"/>
</dbReference>
<feature type="transmembrane region" description="Helical" evidence="7">
    <location>
        <begin position="191"/>
        <end position="210"/>
    </location>
</feature>
<keyword evidence="3" id="KW-1003">Cell membrane</keyword>
<evidence type="ECO:0000256" key="1">
    <source>
        <dbReference type="ARBA" id="ARBA00004651"/>
    </source>
</evidence>
<reference evidence="10" key="1">
    <citation type="journal article" date="2019" name="Int. J. Syst. Evol. Microbiol.">
        <title>The Global Catalogue of Microorganisms (GCM) 10K type strain sequencing project: providing services to taxonomists for standard genome sequencing and annotation.</title>
        <authorList>
            <consortium name="The Broad Institute Genomics Platform"/>
            <consortium name="The Broad Institute Genome Sequencing Center for Infectious Disease"/>
            <person name="Wu L."/>
            <person name="Ma J."/>
        </authorList>
    </citation>
    <scope>NUCLEOTIDE SEQUENCE [LARGE SCALE GENOMIC DNA]</scope>
    <source>
        <strain evidence="10">CCUG 59129</strain>
    </source>
</reference>
<dbReference type="SUPFAM" id="SSF161098">
    <property type="entry name" value="MetI-like"/>
    <property type="match status" value="1"/>
</dbReference>
<evidence type="ECO:0000259" key="8">
    <source>
        <dbReference type="PROSITE" id="PS50928"/>
    </source>
</evidence>
<evidence type="ECO:0000256" key="3">
    <source>
        <dbReference type="ARBA" id="ARBA00022475"/>
    </source>
</evidence>
<dbReference type="InterPro" id="IPR000515">
    <property type="entry name" value="MetI-like"/>
</dbReference>
<protein>
    <submittedName>
        <fullName evidence="9">ABC transporter permease</fullName>
    </submittedName>
</protein>
<feature type="domain" description="ABC transmembrane type-1" evidence="8">
    <location>
        <begin position="58"/>
        <end position="273"/>
    </location>
</feature>
<organism evidence="9 10">
    <name type="scientific">Paenibacillus chungangensis</name>
    <dbReference type="NCBI Taxonomy" id="696535"/>
    <lineage>
        <taxon>Bacteria</taxon>
        <taxon>Bacillati</taxon>
        <taxon>Bacillota</taxon>
        <taxon>Bacilli</taxon>
        <taxon>Bacillales</taxon>
        <taxon>Paenibacillaceae</taxon>
        <taxon>Paenibacillus</taxon>
    </lineage>
</organism>
<feature type="transmembrane region" description="Helical" evidence="7">
    <location>
        <begin position="145"/>
        <end position="170"/>
    </location>
</feature>
<dbReference type="PANTHER" id="PTHR43227:SF11">
    <property type="entry name" value="BLL4140 PROTEIN"/>
    <property type="match status" value="1"/>
</dbReference>
<evidence type="ECO:0000256" key="5">
    <source>
        <dbReference type="ARBA" id="ARBA00022989"/>
    </source>
</evidence>
<keyword evidence="6 7" id="KW-0472">Membrane</keyword>
<evidence type="ECO:0000313" key="9">
    <source>
        <dbReference type="EMBL" id="MFD0961039.1"/>
    </source>
</evidence>
<feature type="transmembrane region" description="Helical" evidence="7">
    <location>
        <begin position="12"/>
        <end position="34"/>
    </location>
</feature>
<keyword evidence="4 7" id="KW-0812">Transmembrane</keyword>
<dbReference type="Gene3D" id="1.10.3720.10">
    <property type="entry name" value="MetI-like"/>
    <property type="match status" value="1"/>
</dbReference>
<dbReference type="EMBL" id="JBHTJZ010000029">
    <property type="protein sequence ID" value="MFD0961039.1"/>
    <property type="molecule type" value="Genomic_DNA"/>
</dbReference>
<accession>A0ABW3HUF5</accession>
<sequence>MIMLPGILYFLVYKYAPMWGIIIAFKDFNIFAGISESDWVGWQHFRDMFHDSQFYTVFFNTLIISIYKLLWGFPGPIILALLLNEVRHFLYKRSIQTLAYLPHFLSWVIVAGVLQNILSPTSGVVNQFLGYLGIEPIFFLADPQWFRAVIVASDIWKDIGWGAIIYLAALSGVNPEMYEAATVDGANKWQQILKITIPSILPTIIILFILRLGHVLDVGFEQIFIMLNPLVHNVGDVIETYTYRVGITQGKYSYTTAVGLFKSLIGLLLVIAANRTAKKLGHEGLW</sequence>
<evidence type="ECO:0000256" key="4">
    <source>
        <dbReference type="ARBA" id="ARBA00022692"/>
    </source>
</evidence>
<proteinExistence type="inferred from homology"/>
<comment type="caution">
    <text evidence="9">The sequence shown here is derived from an EMBL/GenBank/DDBJ whole genome shotgun (WGS) entry which is preliminary data.</text>
</comment>
<evidence type="ECO:0000256" key="6">
    <source>
        <dbReference type="ARBA" id="ARBA00023136"/>
    </source>
</evidence>
<keyword evidence="10" id="KW-1185">Reference proteome</keyword>
<gene>
    <name evidence="9" type="ORF">ACFQ2I_16820</name>
</gene>
<dbReference type="InterPro" id="IPR035906">
    <property type="entry name" value="MetI-like_sf"/>
</dbReference>
<dbReference type="Pfam" id="PF00528">
    <property type="entry name" value="BPD_transp_1"/>
    <property type="match status" value="1"/>
</dbReference>
<feature type="transmembrane region" description="Helical" evidence="7">
    <location>
        <begin position="252"/>
        <end position="273"/>
    </location>
</feature>
<comment type="similarity">
    <text evidence="7">Belongs to the binding-protein-dependent transport system permease family.</text>
</comment>
<name>A0ABW3HUF5_9BACL</name>
<comment type="subcellular location">
    <subcellularLocation>
        <location evidence="1 7">Cell membrane</location>
        <topology evidence="1 7">Multi-pass membrane protein</topology>
    </subcellularLocation>
</comment>
<dbReference type="InterPro" id="IPR050809">
    <property type="entry name" value="UgpAE/MalFG_permease"/>
</dbReference>
<keyword evidence="2 7" id="KW-0813">Transport</keyword>